<dbReference type="InterPro" id="IPR003656">
    <property type="entry name" value="Znf_BED"/>
</dbReference>
<evidence type="ECO:0000259" key="5">
    <source>
        <dbReference type="Pfam" id="PF02892"/>
    </source>
</evidence>
<feature type="region of interest" description="Disordered" evidence="4">
    <location>
        <begin position="1"/>
        <end position="25"/>
    </location>
</feature>
<dbReference type="EMBL" id="SZYD01000019">
    <property type="protein sequence ID" value="KAD2392944.1"/>
    <property type="molecule type" value="Genomic_DNA"/>
</dbReference>
<comment type="caution">
    <text evidence="6">The sequence shown here is derived from an EMBL/GenBank/DDBJ whole genome shotgun (WGS) entry which is preliminary data.</text>
</comment>
<accession>A0A5N6LL76</accession>
<feature type="domain" description="BED-type" evidence="5">
    <location>
        <begin position="19"/>
        <end position="52"/>
    </location>
</feature>
<keyword evidence="3" id="KW-0862">Zinc</keyword>
<dbReference type="AlphaFoldDB" id="A0A5N6LL76"/>
<feature type="compositionally biased region" description="Basic and acidic residues" evidence="4">
    <location>
        <begin position="94"/>
        <end position="109"/>
    </location>
</feature>
<dbReference type="Pfam" id="PF02892">
    <property type="entry name" value="zf-BED"/>
    <property type="match status" value="1"/>
</dbReference>
<dbReference type="GO" id="GO:0008270">
    <property type="term" value="F:zinc ion binding"/>
    <property type="evidence" value="ECO:0007669"/>
    <property type="project" value="UniProtKB-KW"/>
</dbReference>
<evidence type="ECO:0000313" key="7">
    <source>
        <dbReference type="Proteomes" id="UP000326396"/>
    </source>
</evidence>
<keyword evidence="7" id="KW-1185">Reference proteome</keyword>
<evidence type="ECO:0000256" key="1">
    <source>
        <dbReference type="ARBA" id="ARBA00022723"/>
    </source>
</evidence>
<organism evidence="6 7">
    <name type="scientific">Mikania micrantha</name>
    <name type="common">bitter vine</name>
    <dbReference type="NCBI Taxonomy" id="192012"/>
    <lineage>
        <taxon>Eukaryota</taxon>
        <taxon>Viridiplantae</taxon>
        <taxon>Streptophyta</taxon>
        <taxon>Embryophyta</taxon>
        <taxon>Tracheophyta</taxon>
        <taxon>Spermatophyta</taxon>
        <taxon>Magnoliopsida</taxon>
        <taxon>eudicotyledons</taxon>
        <taxon>Gunneridae</taxon>
        <taxon>Pentapetalae</taxon>
        <taxon>asterids</taxon>
        <taxon>campanulids</taxon>
        <taxon>Asterales</taxon>
        <taxon>Asteraceae</taxon>
        <taxon>Asteroideae</taxon>
        <taxon>Heliantheae alliance</taxon>
        <taxon>Eupatorieae</taxon>
        <taxon>Mikania</taxon>
    </lineage>
</organism>
<dbReference type="GO" id="GO:0003677">
    <property type="term" value="F:DNA binding"/>
    <property type="evidence" value="ECO:0007669"/>
    <property type="project" value="InterPro"/>
</dbReference>
<feature type="region of interest" description="Disordered" evidence="4">
    <location>
        <begin position="88"/>
        <end position="109"/>
    </location>
</feature>
<gene>
    <name evidence="6" type="ORF">E3N88_39921</name>
</gene>
<dbReference type="OrthoDB" id="2442898at2759"/>
<evidence type="ECO:0000256" key="3">
    <source>
        <dbReference type="ARBA" id="ARBA00022833"/>
    </source>
</evidence>
<evidence type="ECO:0000256" key="4">
    <source>
        <dbReference type="SAM" id="MobiDB-lite"/>
    </source>
</evidence>
<proteinExistence type="predicted"/>
<protein>
    <recommendedName>
        <fullName evidence="5">BED-type domain-containing protein</fullName>
    </recommendedName>
</protein>
<evidence type="ECO:0000256" key="2">
    <source>
        <dbReference type="ARBA" id="ARBA00022771"/>
    </source>
</evidence>
<keyword evidence="1" id="KW-0479">Metal-binding</keyword>
<keyword evidence="2" id="KW-0863">Zinc-finger</keyword>
<name>A0A5N6LL76_9ASTR</name>
<dbReference type="Proteomes" id="UP000326396">
    <property type="component" value="Linkage Group LG9"/>
</dbReference>
<sequence length="109" mass="12043">MATPSGSKAPIAFGDPARKYGTQDPKARNNITCNFCGKVCKAGIYRLKQHLVEGFKNVSDFPKCLSHVHCEEVDVSNVAQRKKASVKGPWTCSSHKEGRRQVKVQDNKP</sequence>
<evidence type="ECO:0000313" key="6">
    <source>
        <dbReference type="EMBL" id="KAD2392944.1"/>
    </source>
</evidence>
<reference evidence="6 7" key="1">
    <citation type="submission" date="2019-05" db="EMBL/GenBank/DDBJ databases">
        <title>Mikania micrantha, genome provides insights into the molecular mechanism of rapid growth.</title>
        <authorList>
            <person name="Liu B."/>
        </authorList>
    </citation>
    <scope>NUCLEOTIDE SEQUENCE [LARGE SCALE GENOMIC DNA]</scope>
    <source>
        <strain evidence="6">NLD-2019</strain>
        <tissue evidence="6">Leaf</tissue>
    </source>
</reference>